<feature type="domain" description="RNA-binding S4" evidence="7">
    <location>
        <begin position="170"/>
        <end position="230"/>
    </location>
</feature>
<dbReference type="InterPro" id="IPR022801">
    <property type="entry name" value="Ribosomal_uS4"/>
</dbReference>
<dbReference type="CDD" id="cd00165">
    <property type="entry name" value="S4"/>
    <property type="match status" value="1"/>
</dbReference>
<dbReference type="Pfam" id="PF01479">
    <property type="entry name" value="S4"/>
    <property type="match status" value="1"/>
</dbReference>
<evidence type="ECO:0000256" key="6">
    <source>
        <dbReference type="PROSITE-ProRule" id="PRU00182"/>
    </source>
</evidence>
<evidence type="ECO:0000256" key="3">
    <source>
        <dbReference type="ARBA" id="ARBA00022884"/>
    </source>
</evidence>
<dbReference type="GO" id="GO:0003735">
    <property type="term" value="F:structural constituent of ribosome"/>
    <property type="evidence" value="ECO:0007669"/>
    <property type="project" value="TreeGrafter"/>
</dbReference>
<keyword evidence="4" id="KW-0689">Ribosomal protein</keyword>
<keyword evidence="9" id="KW-1185">Reference proteome</keyword>
<evidence type="ECO:0000259" key="7">
    <source>
        <dbReference type="SMART" id="SM00363"/>
    </source>
</evidence>
<dbReference type="EMBL" id="JAELUP010000094">
    <property type="protein sequence ID" value="MBJ6362781.1"/>
    <property type="molecule type" value="Genomic_DNA"/>
</dbReference>
<evidence type="ECO:0000313" key="8">
    <source>
        <dbReference type="EMBL" id="MBJ6362781.1"/>
    </source>
</evidence>
<dbReference type="SMART" id="SM00363">
    <property type="entry name" value="S4"/>
    <property type="match status" value="1"/>
</dbReference>
<dbReference type="GO" id="GO:0019843">
    <property type="term" value="F:rRNA binding"/>
    <property type="evidence" value="ECO:0007669"/>
    <property type="project" value="UniProtKB-KW"/>
</dbReference>
<evidence type="ECO:0000313" key="9">
    <source>
        <dbReference type="Proteomes" id="UP000640274"/>
    </source>
</evidence>
<keyword evidence="5" id="KW-0687">Ribonucleoprotein</keyword>
<proteinExistence type="inferred from homology"/>
<dbReference type="PROSITE" id="PS50889">
    <property type="entry name" value="S4"/>
    <property type="match status" value="1"/>
</dbReference>
<feature type="non-terminal residue" evidence="8">
    <location>
        <position position="1"/>
    </location>
</feature>
<dbReference type="InterPro" id="IPR002942">
    <property type="entry name" value="S4_RNA-bd"/>
</dbReference>
<gene>
    <name evidence="8" type="ORF">JFN88_16305</name>
</gene>
<evidence type="ECO:0000256" key="5">
    <source>
        <dbReference type="ARBA" id="ARBA00023274"/>
    </source>
</evidence>
<evidence type="ECO:0000256" key="1">
    <source>
        <dbReference type="ARBA" id="ARBA00007465"/>
    </source>
</evidence>
<dbReference type="PANTHER" id="PTHR11831">
    <property type="entry name" value="30S 40S RIBOSOMAL PROTEIN"/>
    <property type="match status" value="1"/>
</dbReference>
<dbReference type="Gene3D" id="3.10.290.10">
    <property type="entry name" value="RNA-binding S4 domain"/>
    <property type="match status" value="1"/>
</dbReference>
<comment type="caution">
    <text evidence="8">The sequence shown here is derived from an EMBL/GenBank/DDBJ whole genome shotgun (WGS) entry which is preliminary data.</text>
</comment>
<dbReference type="PANTHER" id="PTHR11831:SF4">
    <property type="entry name" value="SMALL RIBOSOMAL SUBUNIT PROTEIN US4M"/>
    <property type="match status" value="1"/>
</dbReference>
<dbReference type="Gene3D" id="1.10.1050.10">
    <property type="entry name" value="Ribosomal Protein S4 Delta 41, Chain A, domain 1"/>
    <property type="match status" value="1"/>
</dbReference>
<sequence>DYMNKFLKLLITLKLCTILIEEYYEKQHYTNKNPIVVNETENIEEEFHSIYKIESKFIKRKSDWLYPIFFRSKKKLNLNKSNSAINVLGLPVRPINFLYSYSDFLSAYSQRNKQSPSSYRIKEYADIIQTLKKFSLFYGSISTKKIIFYLAEAKKMPGNYTKNFLCLIESRLDIAIYRSGFAPSIAAARCLCSQGHVYINSKKVTTPGILLKSGDVIKVREISNISKKLENSLNFDLLNIEPFSLQQIQINEVQQLINKLENKTSFINFDTSYAKDKFNSLKKSLFYLNSSS</sequence>
<protein>
    <recommendedName>
        <fullName evidence="7">RNA-binding S4 domain-containing protein</fullName>
    </recommendedName>
</protein>
<keyword evidence="2" id="KW-0699">rRNA-binding</keyword>
<keyword evidence="3 6" id="KW-0694">RNA-binding</keyword>
<name>A0A934J8T2_9BACL</name>
<dbReference type="AlphaFoldDB" id="A0A934J8T2"/>
<comment type="similarity">
    <text evidence="1">Belongs to the universal ribosomal protein uS4 family.</text>
</comment>
<dbReference type="GO" id="GO:0015935">
    <property type="term" value="C:small ribosomal subunit"/>
    <property type="evidence" value="ECO:0007669"/>
    <property type="project" value="TreeGrafter"/>
</dbReference>
<reference evidence="8" key="1">
    <citation type="submission" date="2020-12" db="EMBL/GenBank/DDBJ databases">
        <authorList>
            <person name="Huq M.A."/>
        </authorList>
    </citation>
    <scope>NUCLEOTIDE SEQUENCE</scope>
    <source>
        <strain evidence="8">MAHUQ-46</strain>
    </source>
</reference>
<dbReference type="InterPro" id="IPR036986">
    <property type="entry name" value="S4_RNA-bd_sf"/>
</dbReference>
<evidence type="ECO:0000256" key="2">
    <source>
        <dbReference type="ARBA" id="ARBA00022730"/>
    </source>
</evidence>
<organism evidence="8 9">
    <name type="scientific">Paenibacillus roseus</name>
    <dbReference type="NCBI Taxonomy" id="2798579"/>
    <lineage>
        <taxon>Bacteria</taxon>
        <taxon>Bacillati</taxon>
        <taxon>Bacillota</taxon>
        <taxon>Bacilli</taxon>
        <taxon>Bacillales</taxon>
        <taxon>Paenibacillaceae</taxon>
        <taxon>Paenibacillus</taxon>
    </lineage>
</organism>
<dbReference type="Proteomes" id="UP000640274">
    <property type="component" value="Unassembled WGS sequence"/>
</dbReference>
<evidence type="ECO:0000256" key="4">
    <source>
        <dbReference type="ARBA" id="ARBA00022980"/>
    </source>
</evidence>
<dbReference type="SUPFAM" id="SSF55174">
    <property type="entry name" value="Alpha-L RNA-binding motif"/>
    <property type="match status" value="1"/>
</dbReference>
<accession>A0A934J8T2</accession>
<dbReference type="GO" id="GO:0042274">
    <property type="term" value="P:ribosomal small subunit biogenesis"/>
    <property type="evidence" value="ECO:0007669"/>
    <property type="project" value="TreeGrafter"/>
</dbReference>
<feature type="non-terminal residue" evidence="8">
    <location>
        <position position="292"/>
    </location>
</feature>
<dbReference type="RefSeq" id="WP_269846568.1">
    <property type="nucleotide sequence ID" value="NZ_JAELUP010000094.1"/>
</dbReference>